<evidence type="ECO:0000313" key="2">
    <source>
        <dbReference type="EMBL" id="EWS75308.1"/>
    </source>
</evidence>
<feature type="transmembrane region" description="Helical" evidence="1">
    <location>
        <begin position="7"/>
        <end position="27"/>
    </location>
</feature>
<evidence type="ECO:0000256" key="1">
    <source>
        <dbReference type="SAM" id="Phobius"/>
    </source>
</evidence>
<dbReference type="RefSeq" id="XP_012652156.1">
    <property type="nucleotide sequence ID" value="XM_012796702.1"/>
</dbReference>
<organism evidence="2 3">
    <name type="scientific">Tetrahymena thermophila (strain SB210)</name>
    <dbReference type="NCBI Taxonomy" id="312017"/>
    <lineage>
        <taxon>Eukaryota</taxon>
        <taxon>Sar</taxon>
        <taxon>Alveolata</taxon>
        <taxon>Ciliophora</taxon>
        <taxon>Intramacronucleata</taxon>
        <taxon>Oligohymenophorea</taxon>
        <taxon>Hymenostomatida</taxon>
        <taxon>Tetrahymenina</taxon>
        <taxon>Tetrahymenidae</taxon>
        <taxon>Tetrahymena</taxon>
    </lineage>
</organism>
<protein>
    <submittedName>
        <fullName evidence="2">Transmembrane protein, putative</fullName>
    </submittedName>
</protein>
<gene>
    <name evidence="2" type="ORF">TTHERM_001583429</name>
</gene>
<name>W7XEX5_TETTS</name>
<evidence type="ECO:0000313" key="3">
    <source>
        <dbReference type="Proteomes" id="UP000009168"/>
    </source>
</evidence>
<dbReference type="GeneID" id="24442476"/>
<accession>W7XEX5</accession>
<dbReference type="InParanoid" id="W7XEX5"/>
<dbReference type="KEGG" id="tet:TTHERM_001583429"/>
<dbReference type="EMBL" id="GG662757">
    <property type="protein sequence ID" value="EWS75308.1"/>
    <property type="molecule type" value="Genomic_DNA"/>
</dbReference>
<keyword evidence="1" id="KW-0472">Membrane</keyword>
<keyword evidence="1 2" id="KW-0812">Transmembrane</keyword>
<proteinExistence type="predicted"/>
<dbReference type="AlphaFoldDB" id="W7XEX5"/>
<reference evidence="3" key="1">
    <citation type="journal article" date="2006" name="PLoS Biol.">
        <title>Macronuclear genome sequence of the ciliate Tetrahymena thermophila, a model eukaryote.</title>
        <authorList>
            <person name="Eisen J.A."/>
            <person name="Coyne R.S."/>
            <person name="Wu M."/>
            <person name="Wu D."/>
            <person name="Thiagarajan M."/>
            <person name="Wortman J.R."/>
            <person name="Badger J.H."/>
            <person name="Ren Q."/>
            <person name="Amedeo P."/>
            <person name="Jones K.M."/>
            <person name="Tallon L.J."/>
            <person name="Delcher A.L."/>
            <person name="Salzberg S.L."/>
            <person name="Silva J.C."/>
            <person name="Haas B.J."/>
            <person name="Majoros W.H."/>
            <person name="Farzad M."/>
            <person name="Carlton J.M."/>
            <person name="Smith R.K. Jr."/>
            <person name="Garg J."/>
            <person name="Pearlman R.E."/>
            <person name="Karrer K.M."/>
            <person name="Sun L."/>
            <person name="Manning G."/>
            <person name="Elde N.C."/>
            <person name="Turkewitz A.P."/>
            <person name="Asai D.J."/>
            <person name="Wilkes D.E."/>
            <person name="Wang Y."/>
            <person name="Cai H."/>
            <person name="Collins K."/>
            <person name="Stewart B.A."/>
            <person name="Lee S.R."/>
            <person name="Wilamowska K."/>
            <person name="Weinberg Z."/>
            <person name="Ruzzo W.L."/>
            <person name="Wloga D."/>
            <person name="Gaertig J."/>
            <person name="Frankel J."/>
            <person name="Tsao C.-C."/>
            <person name="Gorovsky M.A."/>
            <person name="Keeling P.J."/>
            <person name="Waller R.F."/>
            <person name="Patron N.J."/>
            <person name="Cherry J.M."/>
            <person name="Stover N.A."/>
            <person name="Krieger C.J."/>
            <person name="del Toro C."/>
            <person name="Ryder H.F."/>
            <person name="Williamson S.C."/>
            <person name="Barbeau R.A."/>
            <person name="Hamilton E.P."/>
            <person name="Orias E."/>
        </authorList>
    </citation>
    <scope>NUCLEOTIDE SEQUENCE [LARGE SCALE GENOMIC DNA]</scope>
    <source>
        <strain evidence="3">SB210</strain>
    </source>
</reference>
<keyword evidence="3" id="KW-1185">Reference proteome</keyword>
<sequence length="121" mass="14939">MLYNNTYYFQFFQIFNLSSSFFAIIISRNLFLRRLIFQIQDTCFLLSIIMILYFCLDFYKKLKQITKKNWQEQIVLIKNYIQNQKIKKIKIQQKRKINHIKNIKSQQINYLSYIVLNSFLQ</sequence>
<dbReference type="Proteomes" id="UP000009168">
    <property type="component" value="Unassembled WGS sequence"/>
</dbReference>
<feature type="transmembrane region" description="Helical" evidence="1">
    <location>
        <begin position="39"/>
        <end position="59"/>
    </location>
</feature>
<keyword evidence="1" id="KW-1133">Transmembrane helix</keyword>